<dbReference type="Proteomes" id="UP000194767">
    <property type="component" value="Unassembled WGS sequence"/>
</dbReference>
<name>A0AB36M4L9_ACINO</name>
<dbReference type="RefSeq" id="WP_017393304.1">
    <property type="nucleotide sequence ID" value="NZ_JADWNT010000011.1"/>
</dbReference>
<evidence type="ECO:0000313" key="2">
    <source>
        <dbReference type="Proteomes" id="UP000194767"/>
    </source>
</evidence>
<dbReference type="AlphaFoldDB" id="A0AB36M4L9"/>
<proteinExistence type="predicted"/>
<comment type="caution">
    <text evidence="1">The sequence shown here is derived from an EMBL/GenBank/DDBJ whole genome shotgun (WGS) entry which is preliminary data.</text>
</comment>
<dbReference type="EMBL" id="NGDO01000023">
    <property type="protein sequence ID" value="OTL99499.1"/>
    <property type="molecule type" value="Genomic_DNA"/>
</dbReference>
<reference evidence="1 2" key="1">
    <citation type="submission" date="2017-05" db="EMBL/GenBank/DDBJ databases">
        <authorList>
            <person name="Kreiswirth B."/>
            <person name="Manca C."/>
            <person name="Chen L."/>
            <person name="Evans S."/>
            <person name="Fowler V."/>
            <person name="Patel R."/>
            <person name="Chambers H."/>
            <person name="Bonomo R."/>
            <person name="Paul V."/>
            <person name="Sankar J."/>
            <person name="Gaind R."/>
            <person name="Ray P."/>
            <person name="Gautam V."/>
            <person name="Biswal M."/>
            <person name="Datta S."/>
            <person name="Walia K."/>
            <person name="Adams M."/>
            <person name="Nelson K."/>
            <person name="Sutton G."/>
            <person name="Fouts D."/>
            <person name="Hujer K."/>
            <person name="Hujer A."/>
        </authorList>
    </citation>
    <scope>NUCLEOTIDE SEQUENCE [LARGE SCALE GENOMIC DNA]</scope>
    <source>
        <strain evidence="1 2">PR324</strain>
    </source>
</reference>
<accession>A0AB36M4L9</accession>
<evidence type="ECO:0000313" key="1">
    <source>
        <dbReference type="EMBL" id="OTL99499.1"/>
    </source>
</evidence>
<protein>
    <submittedName>
        <fullName evidence="1">Uncharacterized protein</fullName>
    </submittedName>
</protein>
<sequence length="307" mass="36961">MNSEEISKLFKLDQVDFEQCKSAEEYELELSNQVDDFFFKNYFKNEEILFAAFDFYYSIKLLENNDNLITLKNLLNNNKLLRYFRNKKLGIFGLIIIITAFNKSTDYDIYNIENEENYKNNKTQKIYDNYIKFTNETEDFFDFKSWFKDEIELMTANLYLSLRAMIVQNEKQRKICENLILNNLDLKNLSDFDYIFNAYIDNIKQSNINNKELVDRERDLKINKFIRNLYNMFKSLKNHILSSAIICEIVSIIYDRQKDQRKIMDLIDKGNPHFTITEYEKKYIRDQDHNIIAMEIVRYGLNNDSST</sequence>
<gene>
    <name evidence="1" type="ORF">B9X58_05280</name>
</gene>
<organism evidence="1 2">
    <name type="scientific">Acinetobacter nosocomialis</name>
    <dbReference type="NCBI Taxonomy" id="106654"/>
    <lineage>
        <taxon>Bacteria</taxon>
        <taxon>Pseudomonadati</taxon>
        <taxon>Pseudomonadota</taxon>
        <taxon>Gammaproteobacteria</taxon>
        <taxon>Moraxellales</taxon>
        <taxon>Moraxellaceae</taxon>
        <taxon>Acinetobacter</taxon>
        <taxon>Acinetobacter calcoaceticus/baumannii complex</taxon>
    </lineage>
</organism>